<evidence type="ECO:0000313" key="3">
    <source>
        <dbReference type="Proteomes" id="UP000574390"/>
    </source>
</evidence>
<comment type="caution">
    <text evidence="2">The sequence shown here is derived from an EMBL/GenBank/DDBJ whole genome shotgun (WGS) entry which is preliminary data.</text>
</comment>
<name>A0A7J6QPW0_PEROL</name>
<dbReference type="Proteomes" id="UP000574390">
    <property type="component" value="Unassembled WGS sequence"/>
</dbReference>
<protein>
    <submittedName>
        <fullName evidence="2">Uncharacterized protein</fullName>
    </submittedName>
</protein>
<evidence type="ECO:0000313" key="2">
    <source>
        <dbReference type="EMBL" id="KAF4710242.1"/>
    </source>
</evidence>
<gene>
    <name evidence="2" type="ORF">FOZ62_016794</name>
</gene>
<evidence type="ECO:0000256" key="1">
    <source>
        <dbReference type="SAM" id="MobiDB-lite"/>
    </source>
</evidence>
<accession>A0A7J6QPW0</accession>
<reference evidence="2 3" key="1">
    <citation type="submission" date="2020-04" db="EMBL/GenBank/DDBJ databases">
        <title>Perkinsus olseni comparative genomics.</title>
        <authorList>
            <person name="Bogema D.R."/>
        </authorList>
    </citation>
    <scope>NUCLEOTIDE SEQUENCE [LARGE SCALE GENOMIC DNA]</scope>
    <source>
        <strain evidence="2">ATCC PRA-205</strain>
    </source>
</reference>
<feature type="region of interest" description="Disordered" evidence="1">
    <location>
        <begin position="1"/>
        <end position="24"/>
    </location>
</feature>
<organism evidence="2 3">
    <name type="scientific">Perkinsus olseni</name>
    <name type="common">Perkinsus atlanticus</name>
    <dbReference type="NCBI Taxonomy" id="32597"/>
    <lineage>
        <taxon>Eukaryota</taxon>
        <taxon>Sar</taxon>
        <taxon>Alveolata</taxon>
        <taxon>Perkinsozoa</taxon>
        <taxon>Perkinsea</taxon>
        <taxon>Perkinsida</taxon>
        <taxon>Perkinsidae</taxon>
        <taxon>Perkinsus</taxon>
    </lineage>
</organism>
<feature type="non-terminal residue" evidence="2">
    <location>
        <position position="1"/>
    </location>
</feature>
<sequence length="113" mass="12016">RPGASLLPPVVAPKNSGTPANGVASEPYDGEYTVTYGAPSFLGMNATVNSDKKAIRIAFVCEHELHGFDQELDYKVRGAGSEATLDIWHASGYYGLLLLAFAQLCPKFGNGQP</sequence>
<proteinExistence type="predicted"/>
<feature type="non-terminal residue" evidence="2">
    <location>
        <position position="113"/>
    </location>
</feature>
<dbReference type="AlphaFoldDB" id="A0A7J6QPW0"/>
<dbReference type="EMBL" id="JABANM010028102">
    <property type="protein sequence ID" value="KAF4710242.1"/>
    <property type="molecule type" value="Genomic_DNA"/>
</dbReference>